<proteinExistence type="predicted"/>
<dbReference type="Pfam" id="PF11902">
    <property type="entry name" value="DUF3422"/>
    <property type="match status" value="1"/>
</dbReference>
<feature type="transmembrane region" description="Helical" evidence="1">
    <location>
        <begin position="393"/>
        <end position="410"/>
    </location>
</feature>
<keyword evidence="1" id="KW-1133">Transmembrane helix</keyword>
<dbReference type="AlphaFoldDB" id="A0A345DCC6"/>
<feature type="transmembrane region" description="Helical" evidence="1">
    <location>
        <begin position="365"/>
        <end position="387"/>
    </location>
</feature>
<dbReference type="Proteomes" id="UP000252182">
    <property type="component" value="Chromosome"/>
</dbReference>
<name>A0A345DCC6_9BURK</name>
<keyword evidence="1" id="KW-0472">Membrane</keyword>
<evidence type="ECO:0000313" key="3">
    <source>
        <dbReference type="Proteomes" id="UP000252182"/>
    </source>
</evidence>
<evidence type="ECO:0000313" key="2">
    <source>
        <dbReference type="EMBL" id="AXF86014.1"/>
    </source>
</evidence>
<dbReference type="InterPro" id="IPR021830">
    <property type="entry name" value="DUF3422"/>
</dbReference>
<evidence type="ECO:0008006" key="4">
    <source>
        <dbReference type="Google" id="ProtNLM"/>
    </source>
</evidence>
<organism evidence="2 3">
    <name type="scientific">Ephemeroptericola cinctiostellae</name>
    <dbReference type="NCBI Taxonomy" id="2268024"/>
    <lineage>
        <taxon>Bacteria</taxon>
        <taxon>Pseudomonadati</taxon>
        <taxon>Pseudomonadota</taxon>
        <taxon>Betaproteobacteria</taxon>
        <taxon>Burkholderiales</taxon>
        <taxon>Burkholderiaceae</taxon>
        <taxon>Ephemeroptericola</taxon>
    </lineage>
</organism>
<dbReference type="KEGG" id="hyf:DTO96_101754"/>
<dbReference type="EMBL" id="CP031124">
    <property type="protein sequence ID" value="AXF86014.1"/>
    <property type="molecule type" value="Genomic_DNA"/>
</dbReference>
<sequence length="428" mass="48504">MQSNLYHETHARPYLTVGTPSVVGHVLFWKGGTHSKTLWHIAQSLIAQYYPILTGTTAPFFEYECASHRLRFEQHTEFDTLTLTQPLRTIHGIDQVNPLDLLDPTQLQACSQDLLVKTLVYVVPDAISSIGIDSGTFEHPQLQAIMDPKYGAYVLEKRAAVFTDFDLDTKGFSRFVIANQSLNDSTVGRVVTRLLEIENYRIMALIPLEAARAVSRSLAGMDAHLAQLLNQLTQTSDEPVQRELLAQLLEIAKNIEHHRNQLSARFNASQAYYDLVQFSYGKLYEENFGTLQRLQTFIERRLGPAIRTCTSVKLRLEDISQRVDRIAELLQTEINLQIQVQNTAMLSGMHQSTRMQLKMQKTVESISIVALTYYALGVLGYLFAGIVPSEYKTMVMTILVIPVAGLIWHMQRKLIHQLHESDDKDTLS</sequence>
<protein>
    <recommendedName>
        <fullName evidence="4">DUF3422 domain-containing protein</fullName>
    </recommendedName>
</protein>
<keyword evidence="1" id="KW-0812">Transmembrane</keyword>
<accession>A0A345DCC6</accession>
<gene>
    <name evidence="2" type="ORF">DTO96_101754</name>
</gene>
<keyword evidence="3" id="KW-1185">Reference proteome</keyword>
<evidence type="ECO:0000256" key="1">
    <source>
        <dbReference type="SAM" id="Phobius"/>
    </source>
</evidence>
<reference evidence="3" key="1">
    <citation type="submission" date="2018-07" db="EMBL/GenBank/DDBJ databases">
        <authorList>
            <person name="Kim H."/>
        </authorList>
    </citation>
    <scope>NUCLEOTIDE SEQUENCE [LARGE SCALE GENOMIC DNA]</scope>
    <source>
        <strain evidence="3">F02</strain>
    </source>
</reference>